<comment type="caution">
    <text evidence="1">The sequence shown here is derived from an EMBL/GenBank/DDBJ whole genome shotgun (WGS) entry which is preliminary data.</text>
</comment>
<evidence type="ECO:0000313" key="1">
    <source>
        <dbReference type="EMBL" id="KAG5616898.1"/>
    </source>
</evidence>
<dbReference type="EMBL" id="JACXVP010000003">
    <property type="protein sequence ID" value="KAG5616898.1"/>
    <property type="molecule type" value="Genomic_DNA"/>
</dbReference>
<accession>A0A9J5ZY42</accession>
<keyword evidence="2" id="KW-1185">Reference proteome</keyword>
<gene>
    <name evidence="1" type="ORF">H5410_016722</name>
</gene>
<protein>
    <submittedName>
        <fullName evidence="1">Uncharacterized protein</fullName>
    </submittedName>
</protein>
<organism evidence="1 2">
    <name type="scientific">Solanum commersonii</name>
    <name type="common">Commerson's wild potato</name>
    <name type="synonym">Commerson's nightshade</name>
    <dbReference type="NCBI Taxonomy" id="4109"/>
    <lineage>
        <taxon>Eukaryota</taxon>
        <taxon>Viridiplantae</taxon>
        <taxon>Streptophyta</taxon>
        <taxon>Embryophyta</taxon>
        <taxon>Tracheophyta</taxon>
        <taxon>Spermatophyta</taxon>
        <taxon>Magnoliopsida</taxon>
        <taxon>eudicotyledons</taxon>
        <taxon>Gunneridae</taxon>
        <taxon>Pentapetalae</taxon>
        <taxon>asterids</taxon>
        <taxon>lamiids</taxon>
        <taxon>Solanales</taxon>
        <taxon>Solanaceae</taxon>
        <taxon>Solanoideae</taxon>
        <taxon>Solaneae</taxon>
        <taxon>Solanum</taxon>
    </lineage>
</organism>
<name>A0A9J5ZY42_SOLCO</name>
<dbReference type="AlphaFoldDB" id="A0A9J5ZY42"/>
<evidence type="ECO:0000313" key="2">
    <source>
        <dbReference type="Proteomes" id="UP000824120"/>
    </source>
</evidence>
<proteinExistence type="predicted"/>
<sequence length="94" mass="10857">MEPFRGSIDIEQYKRTLGFDHAKVIHTYREANYLADYLANIAIDSNNKQKFWGFGELPSSARGLINIDKQQIQSFRVRRSKGPTKENRAKASRP</sequence>
<dbReference type="Proteomes" id="UP000824120">
    <property type="component" value="Chromosome 3"/>
</dbReference>
<reference evidence="1 2" key="1">
    <citation type="submission" date="2020-09" db="EMBL/GenBank/DDBJ databases">
        <title>De no assembly of potato wild relative species, Solanum commersonii.</title>
        <authorList>
            <person name="Cho K."/>
        </authorList>
    </citation>
    <scope>NUCLEOTIDE SEQUENCE [LARGE SCALE GENOMIC DNA]</scope>
    <source>
        <strain evidence="1">LZ3.2</strain>
        <tissue evidence="1">Leaf</tissue>
    </source>
</reference>
<dbReference type="OrthoDB" id="914170at2759"/>